<comment type="caution">
    <text evidence="2">The sequence shown here is derived from an EMBL/GenBank/DDBJ whole genome shotgun (WGS) entry which is preliminary data.</text>
</comment>
<proteinExistence type="predicted"/>
<dbReference type="Proteomes" id="UP000178602">
    <property type="component" value="Unassembled WGS sequence"/>
</dbReference>
<gene>
    <name evidence="2" type="ORF">A3K49_01365</name>
</gene>
<feature type="region of interest" description="Disordered" evidence="1">
    <location>
        <begin position="1"/>
        <end position="29"/>
    </location>
</feature>
<name>A0A1F4T6F1_UNCSA</name>
<accession>A0A1F4T6F1</accession>
<dbReference type="AlphaFoldDB" id="A0A1F4T6F1"/>
<feature type="compositionally biased region" description="Basic and acidic residues" evidence="1">
    <location>
        <begin position="1"/>
        <end position="10"/>
    </location>
</feature>
<sequence length="69" mass="7904">MSIKRVEAGRTSKPGRTAPSTPPSGLPPLLRASWDFLKNTAKRFSREGREEKASDREEQYIKEVVKKFR</sequence>
<organism evidence="2 3">
    <name type="scientific">candidate division WOR-1 bacterium RIFOXYC12_FULL_54_18</name>
    <dbReference type="NCBI Taxonomy" id="1802584"/>
    <lineage>
        <taxon>Bacteria</taxon>
        <taxon>Bacillati</taxon>
        <taxon>Saganbacteria</taxon>
    </lineage>
</organism>
<dbReference type="EMBL" id="MEUG01000001">
    <property type="protein sequence ID" value="OGC27653.1"/>
    <property type="molecule type" value="Genomic_DNA"/>
</dbReference>
<evidence type="ECO:0000313" key="2">
    <source>
        <dbReference type="EMBL" id="OGC27653.1"/>
    </source>
</evidence>
<evidence type="ECO:0000313" key="3">
    <source>
        <dbReference type="Proteomes" id="UP000178602"/>
    </source>
</evidence>
<protein>
    <submittedName>
        <fullName evidence="2">Uncharacterized protein</fullName>
    </submittedName>
</protein>
<reference evidence="2 3" key="1">
    <citation type="journal article" date="2016" name="Nat. Commun.">
        <title>Thousands of microbial genomes shed light on interconnected biogeochemical processes in an aquifer system.</title>
        <authorList>
            <person name="Anantharaman K."/>
            <person name="Brown C.T."/>
            <person name="Hug L.A."/>
            <person name="Sharon I."/>
            <person name="Castelle C.J."/>
            <person name="Probst A.J."/>
            <person name="Thomas B.C."/>
            <person name="Singh A."/>
            <person name="Wilkins M.J."/>
            <person name="Karaoz U."/>
            <person name="Brodie E.L."/>
            <person name="Williams K.H."/>
            <person name="Hubbard S.S."/>
            <person name="Banfield J.F."/>
        </authorList>
    </citation>
    <scope>NUCLEOTIDE SEQUENCE [LARGE SCALE GENOMIC DNA]</scope>
</reference>
<evidence type="ECO:0000256" key="1">
    <source>
        <dbReference type="SAM" id="MobiDB-lite"/>
    </source>
</evidence>